<name>A0AAJ7SX55_PETMA</name>
<dbReference type="InterPro" id="IPR009057">
    <property type="entry name" value="Homeodomain-like_sf"/>
</dbReference>
<dbReference type="SUPFAM" id="SSF46689">
    <property type="entry name" value="Homeodomain-like"/>
    <property type="match status" value="1"/>
</dbReference>
<reference evidence="12" key="1">
    <citation type="submission" date="2025-08" db="UniProtKB">
        <authorList>
            <consortium name="RefSeq"/>
        </authorList>
    </citation>
    <scope>IDENTIFICATION</scope>
    <source>
        <tissue evidence="12">Sperm</tissue>
    </source>
</reference>
<evidence type="ECO:0000313" key="11">
    <source>
        <dbReference type="Proteomes" id="UP001318040"/>
    </source>
</evidence>
<evidence type="ECO:0000256" key="7">
    <source>
        <dbReference type="PROSITE-ProRule" id="PRU00108"/>
    </source>
</evidence>
<evidence type="ECO:0000256" key="1">
    <source>
        <dbReference type="ARBA" id="ARBA00004123"/>
    </source>
</evidence>
<dbReference type="GO" id="GO:0005654">
    <property type="term" value="C:nucleoplasm"/>
    <property type="evidence" value="ECO:0007669"/>
    <property type="project" value="UniProtKB-ARBA"/>
</dbReference>
<feature type="region of interest" description="Disordered" evidence="9">
    <location>
        <begin position="118"/>
        <end position="183"/>
    </location>
</feature>
<protein>
    <submittedName>
        <fullName evidence="12">Homeobox protein Hox-A10-like</fullName>
    </submittedName>
</protein>
<dbReference type="KEGG" id="pmrn:116940926"/>
<feature type="domain" description="Homeobox" evidence="10">
    <location>
        <begin position="395"/>
        <end position="455"/>
    </location>
</feature>
<dbReference type="PROSITE" id="PS50071">
    <property type="entry name" value="HOMEOBOX_2"/>
    <property type="match status" value="1"/>
</dbReference>
<comment type="similarity">
    <text evidence="2">Belongs to the Abd-B homeobox family.</text>
</comment>
<evidence type="ECO:0000256" key="5">
    <source>
        <dbReference type="ARBA" id="ARBA00023155"/>
    </source>
</evidence>
<dbReference type="PRINTS" id="PR00024">
    <property type="entry name" value="HOMEOBOX"/>
</dbReference>
<feature type="compositionally biased region" description="Low complexity" evidence="9">
    <location>
        <begin position="159"/>
        <end position="174"/>
    </location>
</feature>
<dbReference type="InterPro" id="IPR001356">
    <property type="entry name" value="HD"/>
</dbReference>
<evidence type="ECO:0000256" key="6">
    <source>
        <dbReference type="ARBA" id="ARBA00023242"/>
    </source>
</evidence>
<dbReference type="PROSITE" id="PS00027">
    <property type="entry name" value="HOMEOBOX_1"/>
    <property type="match status" value="1"/>
</dbReference>
<dbReference type="FunFam" id="1.10.10.60:FF:000166">
    <property type="entry name" value="homeobox protein Hox-C11"/>
    <property type="match status" value="1"/>
</dbReference>
<sequence>MSAWKAPPPSPHPPSPHHPHHLAGALCGVAHAMASCTNGAGIANSFLVDSLIGAGRAGEVYYGAGAAGGGGAGGGVATAAAAGGLGSGLYMAHGAGHLQVGYGSAQNCGLVQALSKRHDVPQHAHGLHHHHHHHHHPHHHHQQQQHHHHHHGHQHHHQQQQQQQHHPQHQQHQQTGSLHPHAYASAASDGCSWVESSRACGQLQEASQGPCSFSHAIKEEAAYCGGGGGGKGETDFARSLASEPAAAAAESAGVPVPGYFYLGQAYRPSRDSFGLLQHDEEEDAAAAAAPSSAVAAAPSPAGKSAAEEEEEEGEREESAGDGASREAQQPDNAAAAAAVEVAASPGLIMVEADGRSGSKDAGEETPRAPIISINNNSSSSSTTTSNNNGNWMTAKSGRKKRCPYTKYQTLELEKEFLFNMYLTRERRLEISRGVNLTDRQVKIWFQNRRMKLKKLSRESRIRELSSGFSFS</sequence>
<organism evidence="11 12">
    <name type="scientific">Petromyzon marinus</name>
    <name type="common">Sea lamprey</name>
    <dbReference type="NCBI Taxonomy" id="7757"/>
    <lineage>
        <taxon>Eukaryota</taxon>
        <taxon>Metazoa</taxon>
        <taxon>Chordata</taxon>
        <taxon>Craniata</taxon>
        <taxon>Vertebrata</taxon>
        <taxon>Cyclostomata</taxon>
        <taxon>Hyperoartia</taxon>
        <taxon>Petromyzontiformes</taxon>
        <taxon>Petromyzontidae</taxon>
        <taxon>Petromyzon</taxon>
    </lineage>
</organism>
<dbReference type="CDD" id="cd00086">
    <property type="entry name" value="homeodomain"/>
    <property type="match status" value="1"/>
</dbReference>
<dbReference type="AlphaFoldDB" id="A0AAJ7SX55"/>
<feature type="compositionally biased region" description="Basic and acidic residues" evidence="9">
    <location>
        <begin position="352"/>
        <end position="366"/>
    </location>
</feature>
<accession>A0AAJ7SX55</accession>
<dbReference type="GO" id="GO:0000981">
    <property type="term" value="F:DNA-binding transcription factor activity, RNA polymerase II-specific"/>
    <property type="evidence" value="ECO:0007669"/>
    <property type="project" value="InterPro"/>
</dbReference>
<dbReference type="InterPro" id="IPR017970">
    <property type="entry name" value="Homeobox_CS"/>
</dbReference>
<feature type="DNA-binding region" description="Homeobox" evidence="7">
    <location>
        <begin position="397"/>
        <end position="456"/>
    </location>
</feature>
<keyword evidence="6 7" id="KW-0539">Nucleus</keyword>
<feature type="region of interest" description="Disordered" evidence="9">
    <location>
        <begin position="281"/>
        <end position="338"/>
    </location>
</feature>
<feature type="compositionally biased region" description="Low complexity" evidence="9">
    <location>
        <begin position="370"/>
        <end position="388"/>
    </location>
</feature>
<dbReference type="GO" id="GO:0000978">
    <property type="term" value="F:RNA polymerase II cis-regulatory region sequence-specific DNA binding"/>
    <property type="evidence" value="ECO:0007669"/>
    <property type="project" value="TreeGrafter"/>
</dbReference>
<dbReference type="SMART" id="SM00389">
    <property type="entry name" value="HOX"/>
    <property type="match status" value="1"/>
</dbReference>
<dbReference type="RefSeq" id="XP_032807207.1">
    <property type="nucleotide sequence ID" value="XM_032951316.1"/>
</dbReference>
<evidence type="ECO:0000256" key="3">
    <source>
        <dbReference type="ARBA" id="ARBA00022473"/>
    </source>
</evidence>
<keyword evidence="11" id="KW-1185">Reference proteome</keyword>
<feature type="compositionally biased region" description="Basic residues" evidence="9">
    <location>
        <begin position="125"/>
        <end position="158"/>
    </location>
</feature>
<evidence type="ECO:0000256" key="8">
    <source>
        <dbReference type="RuleBase" id="RU000682"/>
    </source>
</evidence>
<comment type="subcellular location">
    <subcellularLocation>
        <location evidence="1 7 8">Nucleus</location>
    </subcellularLocation>
</comment>
<evidence type="ECO:0000256" key="2">
    <source>
        <dbReference type="ARBA" id="ARBA00006317"/>
    </source>
</evidence>
<dbReference type="Gene3D" id="1.10.10.60">
    <property type="entry name" value="Homeodomain-like"/>
    <property type="match status" value="1"/>
</dbReference>
<dbReference type="Proteomes" id="UP001318040">
    <property type="component" value="Chromosome 10"/>
</dbReference>
<dbReference type="InterPro" id="IPR020479">
    <property type="entry name" value="HD_metazoa"/>
</dbReference>
<dbReference type="Pfam" id="PF00046">
    <property type="entry name" value="Homeodomain"/>
    <property type="match status" value="1"/>
</dbReference>
<evidence type="ECO:0000313" key="12">
    <source>
        <dbReference type="RefSeq" id="XP_032807207.1"/>
    </source>
</evidence>
<keyword evidence="3" id="KW-0217">Developmental protein</keyword>
<proteinExistence type="inferred from homology"/>
<gene>
    <name evidence="12" type="primary">LOC116940926</name>
</gene>
<keyword evidence="5 7" id="KW-0371">Homeobox</keyword>
<evidence type="ECO:0000256" key="4">
    <source>
        <dbReference type="ARBA" id="ARBA00023125"/>
    </source>
</evidence>
<keyword evidence="4 7" id="KW-0238">DNA-binding</keyword>
<evidence type="ECO:0000259" key="10">
    <source>
        <dbReference type="PROSITE" id="PS50071"/>
    </source>
</evidence>
<dbReference type="PANTHER" id="PTHR45874">
    <property type="entry name" value="HOMEOBOX PROTEIN ABDOMINAL-B"/>
    <property type="match status" value="1"/>
</dbReference>
<dbReference type="InterPro" id="IPR046333">
    <property type="entry name" value="HXA10/ABDB-like"/>
</dbReference>
<feature type="compositionally biased region" description="Low complexity" evidence="9">
    <location>
        <begin position="285"/>
        <end position="304"/>
    </location>
</feature>
<dbReference type="PANTHER" id="PTHR45874:SF4">
    <property type="entry name" value="HOMEOBOX PROTEIN ABDOMINAL-B"/>
    <property type="match status" value="1"/>
</dbReference>
<feature type="region of interest" description="Disordered" evidence="9">
    <location>
        <begin position="352"/>
        <end position="398"/>
    </location>
</feature>
<evidence type="ECO:0000256" key="9">
    <source>
        <dbReference type="SAM" id="MobiDB-lite"/>
    </source>
</evidence>